<dbReference type="HOGENOM" id="CLU_049217_0_0_1"/>
<accession>A0A0C9TKI9</accession>
<keyword evidence="3" id="KW-1185">Reference proteome</keyword>
<dbReference type="EMBL" id="KN837265">
    <property type="protein sequence ID" value="KIJ30288.1"/>
    <property type="molecule type" value="Genomic_DNA"/>
</dbReference>
<feature type="compositionally biased region" description="Pro residues" evidence="1">
    <location>
        <begin position="262"/>
        <end position="274"/>
    </location>
</feature>
<organism evidence="2 3">
    <name type="scientific">Sphaerobolus stellatus (strain SS14)</name>
    <dbReference type="NCBI Taxonomy" id="990650"/>
    <lineage>
        <taxon>Eukaryota</taxon>
        <taxon>Fungi</taxon>
        <taxon>Dikarya</taxon>
        <taxon>Basidiomycota</taxon>
        <taxon>Agaricomycotina</taxon>
        <taxon>Agaricomycetes</taxon>
        <taxon>Phallomycetidae</taxon>
        <taxon>Geastrales</taxon>
        <taxon>Sphaerobolaceae</taxon>
        <taxon>Sphaerobolus</taxon>
    </lineage>
</organism>
<gene>
    <name evidence="2" type="ORF">M422DRAFT_268257</name>
</gene>
<protein>
    <submittedName>
        <fullName evidence="2">Unplaced genomic scaffold SPHSTscaffold_190, whole genome shotgun sequence</fullName>
    </submittedName>
</protein>
<sequence length="450" mass="48309">MRYRLRSNKTKFGGHGDIGRALLTSSEPLGVMGVSVLLKPYMAWRLRLRSNKTQKVDQRWRWWRRPRRVTTLHDGPPHERHRPIPLLQHRYARLINNYGQYVSVFYVTLLTGRRDQLAASLVHDQDIFQHIAATMPTSSSSSPKRQSAAAAARQHTADTTIDTHHSTSCKSFAVPESELVLCAAPMPVTHEYAGVKRASAPTLNGAAKKTEDIDVGVATKAKVDATTAGLAAAETAATPTAPTLSSVLARSHSHAERLATPTPAPIPNTSPPTPTNINISISAPSTSASAKHTSLSSSRPAPASRSAAANPSPPSATLSSPNPTTSNSSASNATKASGDLSRSSTRRSSKCSSRPSTSASTSAKKLGVNPTTPTTPIPVPHTSSRGTIHIRDFAYPTPDPRHTMSGPDTPKLIRKILKKYGPPSHPSSRRKSHRTSISSGDSTETDRERE</sequence>
<reference evidence="2 3" key="1">
    <citation type="submission" date="2014-06" db="EMBL/GenBank/DDBJ databases">
        <title>Evolutionary Origins and Diversification of the Mycorrhizal Mutualists.</title>
        <authorList>
            <consortium name="DOE Joint Genome Institute"/>
            <consortium name="Mycorrhizal Genomics Consortium"/>
            <person name="Kohler A."/>
            <person name="Kuo A."/>
            <person name="Nagy L.G."/>
            <person name="Floudas D."/>
            <person name="Copeland A."/>
            <person name="Barry K.W."/>
            <person name="Cichocki N."/>
            <person name="Veneault-Fourrey C."/>
            <person name="LaButti K."/>
            <person name="Lindquist E.A."/>
            <person name="Lipzen A."/>
            <person name="Lundell T."/>
            <person name="Morin E."/>
            <person name="Murat C."/>
            <person name="Riley R."/>
            <person name="Ohm R."/>
            <person name="Sun H."/>
            <person name="Tunlid A."/>
            <person name="Henrissat B."/>
            <person name="Grigoriev I.V."/>
            <person name="Hibbett D.S."/>
            <person name="Martin F."/>
        </authorList>
    </citation>
    <scope>NUCLEOTIDE SEQUENCE [LARGE SCALE GENOMIC DNA]</scope>
    <source>
        <strain evidence="2 3">SS14</strain>
    </source>
</reference>
<dbReference type="OrthoDB" id="19092at2759"/>
<feature type="region of interest" description="Disordered" evidence="1">
    <location>
        <begin position="247"/>
        <end position="450"/>
    </location>
</feature>
<dbReference type="AlphaFoldDB" id="A0A0C9TKI9"/>
<name>A0A0C9TKI9_SPHS4</name>
<evidence type="ECO:0000313" key="2">
    <source>
        <dbReference type="EMBL" id="KIJ30288.1"/>
    </source>
</evidence>
<feature type="compositionally biased region" description="Low complexity" evidence="1">
    <location>
        <begin position="135"/>
        <end position="160"/>
    </location>
</feature>
<dbReference type="Proteomes" id="UP000054279">
    <property type="component" value="Unassembled WGS sequence"/>
</dbReference>
<evidence type="ECO:0000313" key="3">
    <source>
        <dbReference type="Proteomes" id="UP000054279"/>
    </source>
</evidence>
<evidence type="ECO:0000256" key="1">
    <source>
        <dbReference type="SAM" id="MobiDB-lite"/>
    </source>
</evidence>
<feature type="compositionally biased region" description="Low complexity" evidence="1">
    <location>
        <begin position="350"/>
        <end position="372"/>
    </location>
</feature>
<proteinExistence type="predicted"/>
<feature type="compositionally biased region" description="Low complexity" evidence="1">
    <location>
        <begin position="275"/>
        <end position="334"/>
    </location>
</feature>
<feature type="region of interest" description="Disordered" evidence="1">
    <location>
        <begin position="135"/>
        <end position="162"/>
    </location>
</feature>